<keyword evidence="5" id="KW-0119">Carbohydrate metabolism</keyword>
<dbReference type="Pfam" id="PF00182">
    <property type="entry name" value="Glyco_hydro_19"/>
    <property type="match status" value="1"/>
</dbReference>
<dbReference type="PANTHER" id="PTHR22595">
    <property type="entry name" value="CHITINASE-RELATED"/>
    <property type="match status" value="1"/>
</dbReference>
<dbReference type="GO" id="GO:0016998">
    <property type="term" value="P:cell wall macromolecule catabolic process"/>
    <property type="evidence" value="ECO:0007669"/>
    <property type="project" value="InterPro"/>
</dbReference>
<name>Q207V0_VERVE</name>
<evidence type="ECO:0000313" key="8">
    <source>
        <dbReference type="EMBL" id="ABD72565.1"/>
    </source>
</evidence>
<evidence type="ECO:0000259" key="7">
    <source>
        <dbReference type="Pfam" id="PF00182"/>
    </source>
</evidence>
<feature type="domain" description="Glycoside hydrolase family 19 catalytic" evidence="7">
    <location>
        <begin position="14"/>
        <end position="105"/>
    </location>
</feature>
<dbReference type="PANTHER" id="PTHR22595:SF171">
    <property type="entry name" value="BASIC ENDOCHITINASE B"/>
    <property type="match status" value="1"/>
</dbReference>
<dbReference type="SUPFAM" id="SSF53955">
    <property type="entry name" value="Lysozyme-like"/>
    <property type="match status" value="1"/>
</dbReference>
<protein>
    <recommendedName>
        <fullName evidence="2">chitinase</fullName>
        <ecNumber evidence="2">3.2.1.14</ecNumber>
    </recommendedName>
</protein>
<evidence type="ECO:0000256" key="3">
    <source>
        <dbReference type="ARBA" id="ARBA00022729"/>
    </source>
</evidence>
<feature type="non-terminal residue" evidence="8">
    <location>
        <position position="137"/>
    </location>
</feature>
<dbReference type="InterPro" id="IPR000726">
    <property type="entry name" value="Glyco_hydro_19_cat"/>
</dbReference>
<dbReference type="EC" id="3.2.1.14" evidence="2"/>
<comment type="catalytic activity">
    <reaction evidence="1">
        <text>Random endo-hydrolysis of N-acetyl-beta-D-glucosaminide (1-&gt;4)-beta-linkages in chitin and chitodextrins.</text>
        <dbReference type="EC" id="3.2.1.14"/>
    </reaction>
</comment>
<reference evidence="8" key="1">
    <citation type="journal article" date="2008" name="Protist">
        <title>Sampling gene diversity across the supergroup Amoebozoa: large EST data sets from Acanthamoeba castellanii, Hartmannella vermiformis, Physarum polycephalum, Hyperamoeba dachnaya and Hyperamoeba sp.</title>
        <authorList>
            <person name="Watkins R.F."/>
            <person name="Gray M.W."/>
        </authorList>
    </citation>
    <scope>NUCLEOTIDE SEQUENCE</scope>
</reference>
<dbReference type="Gene3D" id="1.10.530.10">
    <property type="match status" value="1"/>
</dbReference>
<dbReference type="GO" id="GO:0050832">
    <property type="term" value="P:defense response to fungus"/>
    <property type="evidence" value="ECO:0007669"/>
    <property type="project" value="TreeGrafter"/>
</dbReference>
<keyword evidence="6" id="KW-0326">Glycosidase</keyword>
<dbReference type="AlphaFoldDB" id="Q207V0"/>
<dbReference type="GO" id="GO:0006032">
    <property type="term" value="P:chitin catabolic process"/>
    <property type="evidence" value="ECO:0007669"/>
    <property type="project" value="InterPro"/>
</dbReference>
<dbReference type="GO" id="GO:0008843">
    <property type="term" value="F:endochitinase activity"/>
    <property type="evidence" value="ECO:0007669"/>
    <property type="project" value="UniProtKB-EC"/>
</dbReference>
<dbReference type="CAZy" id="GH19">
    <property type="family name" value="Glycoside Hydrolase Family 19"/>
</dbReference>
<evidence type="ECO:0000256" key="2">
    <source>
        <dbReference type="ARBA" id="ARBA00012729"/>
    </source>
</evidence>
<evidence type="ECO:0000256" key="1">
    <source>
        <dbReference type="ARBA" id="ARBA00000822"/>
    </source>
</evidence>
<dbReference type="EMBL" id="DQ407657">
    <property type="protein sequence ID" value="ABD72565.1"/>
    <property type="molecule type" value="mRNA"/>
</dbReference>
<keyword evidence="4" id="KW-0378">Hydrolase</keyword>
<dbReference type="InterPro" id="IPR023346">
    <property type="entry name" value="Lysozyme-like_dom_sf"/>
</dbReference>
<evidence type="ECO:0000256" key="4">
    <source>
        <dbReference type="ARBA" id="ARBA00022801"/>
    </source>
</evidence>
<keyword evidence="3" id="KW-0732">Signal</keyword>
<evidence type="ECO:0000256" key="6">
    <source>
        <dbReference type="ARBA" id="ARBA00023295"/>
    </source>
</evidence>
<feature type="non-terminal residue" evidence="8">
    <location>
        <position position="1"/>
    </location>
</feature>
<sequence length="137" mass="15214">NALTRFGINTPARIRMFLAQTGHETDGYNTFVEYTNADGTNAWCGRYEGGCRFRGRGAMQLTHRSNYANAGRALGQDFVSNPELVAQMPWAFLTAGWFWQTRDLNSFADRGDVVGATRVINGGRNGLEDRQARFAVA</sequence>
<proteinExistence type="evidence at transcript level"/>
<organism evidence="8">
    <name type="scientific">Vermamoeba vermiformis</name>
    <name type="common">Amoeba</name>
    <name type="synonym">Hartmannella vermiformis</name>
    <dbReference type="NCBI Taxonomy" id="5778"/>
    <lineage>
        <taxon>Eukaryota</taxon>
        <taxon>Amoebozoa</taxon>
        <taxon>Tubulinea</taxon>
        <taxon>Echinamoebida</taxon>
        <taxon>Vermamoeba</taxon>
    </lineage>
</organism>
<evidence type="ECO:0000256" key="5">
    <source>
        <dbReference type="ARBA" id="ARBA00023277"/>
    </source>
</evidence>
<accession>Q207V0</accession>